<dbReference type="Pfam" id="PF24964">
    <property type="entry name" value="DUF7769"/>
    <property type="match status" value="1"/>
</dbReference>
<sequence>MADLQPSNAPSSSPPDSQGPDDTTEASENSEEKSQTHRKRNLTNEERLEMAAFLFKNSQGEGRLPRSAITAAADKFKVHRNTASRIWNLMKPALDRGAVAEAMTVSVLSRKRGNCGRKKKDYSAEMERVKQLPADQRGSLRALSSAVGVPRTTLFRLLRDKETMSEPGDQGNPACSVKLTITDTIKPPLSEKNKRERLRFCYSKLRPNGLFDDMFNVVHVNTKWCSLPSTRDAKKAKVMFLVAVARPQRDVERQQHPPPAGDVGLLLAMSAALEKAGHVIKA</sequence>
<dbReference type="AlphaFoldDB" id="A0A421FWJ7"/>
<evidence type="ECO:0000259" key="2">
    <source>
        <dbReference type="Pfam" id="PF24964"/>
    </source>
</evidence>
<accession>A0A421FWJ7</accession>
<dbReference type="PANTHER" id="PTHR33889:SF7">
    <property type="entry name" value="OS04G0681850 PROTEIN"/>
    <property type="match status" value="1"/>
</dbReference>
<feature type="domain" description="DUF7769" evidence="2">
    <location>
        <begin position="42"/>
        <end position="91"/>
    </location>
</feature>
<protein>
    <recommendedName>
        <fullName evidence="2">DUF7769 domain-containing protein</fullName>
    </recommendedName>
</protein>
<organism evidence="3 4">
    <name type="scientific">Phytophthora kernoviae</name>
    <dbReference type="NCBI Taxonomy" id="325452"/>
    <lineage>
        <taxon>Eukaryota</taxon>
        <taxon>Sar</taxon>
        <taxon>Stramenopiles</taxon>
        <taxon>Oomycota</taxon>
        <taxon>Peronosporomycetes</taxon>
        <taxon>Peronosporales</taxon>
        <taxon>Peronosporaceae</taxon>
        <taxon>Phytophthora</taxon>
    </lineage>
</organism>
<evidence type="ECO:0000313" key="3">
    <source>
        <dbReference type="EMBL" id="RLN53367.1"/>
    </source>
</evidence>
<dbReference type="PANTHER" id="PTHR33889">
    <property type="entry name" value="OS04G0681850 PROTEIN"/>
    <property type="match status" value="1"/>
</dbReference>
<feature type="region of interest" description="Disordered" evidence="1">
    <location>
        <begin position="1"/>
        <end position="45"/>
    </location>
</feature>
<dbReference type="InterPro" id="IPR056671">
    <property type="entry name" value="DUF7769"/>
</dbReference>
<comment type="caution">
    <text evidence="3">The sequence shown here is derived from an EMBL/GenBank/DDBJ whole genome shotgun (WGS) entry which is preliminary data.</text>
</comment>
<feature type="compositionally biased region" description="Low complexity" evidence="1">
    <location>
        <begin position="1"/>
        <end position="21"/>
    </location>
</feature>
<evidence type="ECO:0000256" key="1">
    <source>
        <dbReference type="SAM" id="MobiDB-lite"/>
    </source>
</evidence>
<dbReference type="Proteomes" id="UP000284657">
    <property type="component" value="Unassembled WGS sequence"/>
</dbReference>
<gene>
    <name evidence="3" type="ORF">BBJ29_006278</name>
</gene>
<proteinExistence type="predicted"/>
<evidence type="ECO:0000313" key="4">
    <source>
        <dbReference type="Proteomes" id="UP000284657"/>
    </source>
</evidence>
<reference evidence="3 4" key="1">
    <citation type="submission" date="2018-07" db="EMBL/GenBank/DDBJ databases">
        <title>Genome sequencing of oomycete isolates from Chile give support for New Zealand origin for Phytophthora kernoviae and make available the first Nothophytophthora sp. genome.</title>
        <authorList>
            <person name="Studholme D.J."/>
            <person name="Sanfuentes E."/>
            <person name="Panda P."/>
            <person name="Hill R."/>
            <person name="Sambles C."/>
            <person name="Grant M."/>
            <person name="Williams N.M."/>
            <person name="Mcdougal R.L."/>
        </authorList>
    </citation>
    <scope>NUCLEOTIDE SEQUENCE [LARGE SCALE GENOMIC DNA]</scope>
    <source>
        <strain evidence="3">Chile7</strain>
    </source>
</reference>
<dbReference type="EMBL" id="MBAD02001583">
    <property type="protein sequence ID" value="RLN53367.1"/>
    <property type="molecule type" value="Genomic_DNA"/>
</dbReference>
<name>A0A421FWJ7_9STRA</name>